<evidence type="ECO:0000259" key="5">
    <source>
        <dbReference type="Pfam" id="PF00326"/>
    </source>
</evidence>
<sequence>MPHAPLRTLARTAVAGLATALAASALGVVSAPAAQATAAPDDLPRGVPAAATRPEPALRAPQGWPFAQRLSRTSGTGRLHGGADYWSDFLYDDHGAALPTGLTLDNTAMLAPEQGVYTYPAGPARGNGADVFVAATGLDRRASYWRVDWNTLVDPAVPLAVWGLDTDASAATGVATWPAAAGLTSAGLDRALVVSSRGAWLHDLRTGRVVDVADRGGRLTVDRAARSFVVRVPRRLLPVGGQWRVRLATGLAAPDGRSMAAPQTTGGLPLPPGAARAYNVAYRTAAQEPAVFRSSRTAALVAALELLAAGTPLLDQLGADGQARFVTGNFWSEDHQADALATGDVSEFSRVVDWARLARRARTPEPLLRGHSNRWYVSRLRLGQGVVADEGQGTGDGRPNYLGRIQPYSVYVPQTYRPGRPAPLTWTLHSLSVNHNQYAAYDPVLQQQLCEQRGSICAGTLGHGPDGWYFDEAEVDHWSVWAALARAFDLDERRTVITGYSMGGWATYHLGLAHPDLYAAAVSLAGPPQCGVSLDGDALVYPAFEGRCTTDGRAYDLVGNARWLPFRIGHGTLDQLVPFPSVERQVQRFDALGLRHRFVRYPAEDHLLFATQDRFDSVVSGLGRPVVPHRPRDVDFTWRPHLSRSDLGIGATTAYWLDGLQARSTGPGSLARVRAVSAALPGRAVTVRRTGPAPVASPLPAVRSDLTWDLGRALPRRQALTLRLTNVARVGVDMRRAGLRCGTVRVVTDGPVTLVLRRLPGGTRTVRVADDRVLRLRC</sequence>
<accession>A0A7Y9RUT1</accession>
<comment type="caution">
    <text evidence="6">The sequence shown here is derived from an EMBL/GenBank/DDBJ whole genome shotgun (WGS) entry which is preliminary data.</text>
</comment>
<dbReference type="InterPro" id="IPR029058">
    <property type="entry name" value="AB_hydrolase_fold"/>
</dbReference>
<feature type="region of interest" description="Disordered" evidence="3">
    <location>
        <begin position="37"/>
        <end position="61"/>
    </location>
</feature>
<dbReference type="PANTHER" id="PTHR43037:SF5">
    <property type="entry name" value="FERULOYL ESTERASE"/>
    <property type="match status" value="1"/>
</dbReference>
<feature type="signal peptide" evidence="4">
    <location>
        <begin position="1"/>
        <end position="38"/>
    </location>
</feature>
<dbReference type="RefSeq" id="WP_179517515.1">
    <property type="nucleotide sequence ID" value="NZ_JACCAC010000001.1"/>
</dbReference>
<dbReference type="InterPro" id="IPR050955">
    <property type="entry name" value="Plant_Biomass_Hydrol_Est"/>
</dbReference>
<gene>
    <name evidence="6" type="ORF">BJ989_001302</name>
</gene>
<evidence type="ECO:0000256" key="2">
    <source>
        <dbReference type="ARBA" id="ARBA00022801"/>
    </source>
</evidence>
<keyword evidence="1 4" id="KW-0732">Signal</keyword>
<keyword evidence="2" id="KW-0378">Hydrolase</keyword>
<keyword evidence="7" id="KW-1185">Reference proteome</keyword>
<evidence type="ECO:0000256" key="3">
    <source>
        <dbReference type="SAM" id="MobiDB-lite"/>
    </source>
</evidence>
<name>A0A7Y9RUT1_9ACTN</name>
<evidence type="ECO:0000256" key="4">
    <source>
        <dbReference type="SAM" id="SignalP"/>
    </source>
</evidence>
<dbReference type="GO" id="GO:0008236">
    <property type="term" value="F:serine-type peptidase activity"/>
    <property type="evidence" value="ECO:0007669"/>
    <property type="project" value="InterPro"/>
</dbReference>
<evidence type="ECO:0000313" key="7">
    <source>
        <dbReference type="Proteomes" id="UP000544110"/>
    </source>
</evidence>
<dbReference type="GO" id="GO:0006508">
    <property type="term" value="P:proteolysis"/>
    <property type="evidence" value="ECO:0007669"/>
    <property type="project" value="InterPro"/>
</dbReference>
<dbReference type="PANTHER" id="PTHR43037">
    <property type="entry name" value="UNNAMED PRODUCT-RELATED"/>
    <property type="match status" value="1"/>
</dbReference>
<dbReference type="Proteomes" id="UP000544110">
    <property type="component" value="Unassembled WGS sequence"/>
</dbReference>
<dbReference type="EMBL" id="JACCAC010000001">
    <property type="protein sequence ID" value="NYG54998.1"/>
    <property type="molecule type" value="Genomic_DNA"/>
</dbReference>
<dbReference type="AlphaFoldDB" id="A0A7Y9RUT1"/>
<dbReference type="InterPro" id="IPR001375">
    <property type="entry name" value="Peptidase_S9_cat"/>
</dbReference>
<evidence type="ECO:0000256" key="1">
    <source>
        <dbReference type="ARBA" id="ARBA00022729"/>
    </source>
</evidence>
<proteinExistence type="predicted"/>
<feature type="domain" description="Peptidase S9 prolyl oligopeptidase catalytic" evidence="5">
    <location>
        <begin position="476"/>
        <end position="609"/>
    </location>
</feature>
<protein>
    <recommendedName>
        <fullName evidence="5">Peptidase S9 prolyl oligopeptidase catalytic domain-containing protein</fullName>
    </recommendedName>
</protein>
<organism evidence="6 7">
    <name type="scientific">Nocardioides perillae</name>
    <dbReference type="NCBI Taxonomy" id="1119534"/>
    <lineage>
        <taxon>Bacteria</taxon>
        <taxon>Bacillati</taxon>
        <taxon>Actinomycetota</taxon>
        <taxon>Actinomycetes</taxon>
        <taxon>Propionibacteriales</taxon>
        <taxon>Nocardioidaceae</taxon>
        <taxon>Nocardioides</taxon>
    </lineage>
</organism>
<feature type="chain" id="PRO_5031285925" description="Peptidase S9 prolyl oligopeptidase catalytic domain-containing protein" evidence="4">
    <location>
        <begin position="39"/>
        <end position="778"/>
    </location>
</feature>
<evidence type="ECO:0000313" key="6">
    <source>
        <dbReference type="EMBL" id="NYG54998.1"/>
    </source>
</evidence>
<dbReference type="Gene3D" id="3.40.50.1820">
    <property type="entry name" value="alpha/beta hydrolase"/>
    <property type="match status" value="1"/>
</dbReference>
<dbReference type="Pfam" id="PF00326">
    <property type="entry name" value="Peptidase_S9"/>
    <property type="match status" value="1"/>
</dbReference>
<reference evidence="6 7" key="1">
    <citation type="submission" date="2020-07" db="EMBL/GenBank/DDBJ databases">
        <title>Sequencing the genomes of 1000 actinobacteria strains.</title>
        <authorList>
            <person name="Klenk H.-P."/>
        </authorList>
    </citation>
    <scope>NUCLEOTIDE SEQUENCE [LARGE SCALE GENOMIC DNA]</scope>
    <source>
        <strain evidence="6 7">DSM 24552</strain>
    </source>
</reference>
<dbReference type="SUPFAM" id="SSF53474">
    <property type="entry name" value="alpha/beta-Hydrolases"/>
    <property type="match status" value="1"/>
</dbReference>